<dbReference type="EMBL" id="AEWT01000016">
    <property type="protein sequence ID" value="EGC69404.1"/>
    <property type="molecule type" value="Genomic_DNA"/>
</dbReference>
<accession>F0EKW3</accession>
<name>F0EKW3_ENTCA</name>
<reference evidence="2 3" key="1">
    <citation type="submission" date="2011-01" db="EMBL/GenBank/DDBJ databases">
        <authorList>
            <person name="Muzny D."/>
            <person name="Qin X."/>
            <person name="Deng J."/>
            <person name="Jiang H."/>
            <person name="Liu Y."/>
            <person name="Qu J."/>
            <person name="Song X.-Z."/>
            <person name="Zhang L."/>
            <person name="Thornton R."/>
            <person name="Coyle M."/>
            <person name="Francisco L."/>
            <person name="Jackson L."/>
            <person name="Javaid M."/>
            <person name="Korchina V."/>
            <person name="Kovar C."/>
            <person name="Mata R."/>
            <person name="Mathew T."/>
            <person name="Ngo R."/>
            <person name="Nguyen L."/>
            <person name="Nguyen N."/>
            <person name="Okwuonu G."/>
            <person name="Ongeri F."/>
            <person name="Pham C."/>
            <person name="Simmons D."/>
            <person name="Wilczek-Boney K."/>
            <person name="Hale W."/>
            <person name="Jakkamsetti A."/>
            <person name="Pham P."/>
            <person name="Ruth R."/>
            <person name="San Lucas F."/>
            <person name="Warren J."/>
            <person name="Zhang J."/>
            <person name="Zhao Z."/>
            <person name="Zhou C."/>
            <person name="Zhu D."/>
            <person name="Lee S."/>
            <person name="Bess C."/>
            <person name="Blankenburg K."/>
            <person name="Forbes L."/>
            <person name="Fu Q."/>
            <person name="Gubbala S."/>
            <person name="Hirani K."/>
            <person name="Jayaseelan J.C."/>
            <person name="Lara F."/>
            <person name="Munidasa M."/>
            <person name="Palculict T."/>
            <person name="Patil S."/>
            <person name="Pu L.-L."/>
            <person name="Saada N."/>
            <person name="Tang L."/>
            <person name="Weissenberger G."/>
            <person name="Zhu Y."/>
            <person name="Hemphill L."/>
            <person name="Shang Y."/>
            <person name="Youmans B."/>
            <person name="Ayvaz T."/>
            <person name="Ross M."/>
            <person name="Santibanez J."/>
            <person name="Aqrawi P."/>
            <person name="Gross S."/>
            <person name="Joshi V."/>
            <person name="Fowler G."/>
            <person name="Nazareth L."/>
            <person name="Reid J."/>
            <person name="Worley K."/>
            <person name="Petrosino J."/>
            <person name="Highlander S."/>
            <person name="Gibbs R."/>
        </authorList>
    </citation>
    <scope>NUCLEOTIDE SEQUENCE [LARGE SCALE GENOMIC DNA]</scope>
    <source>
        <strain evidence="2 3">ATCC 12755</strain>
    </source>
</reference>
<sequence>MSLFWLQKVGGDESPAPRNQGNGLSRSFFEPFFGSRKMRELPL</sequence>
<protein>
    <submittedName>
        <fullName evidence="2">Uncharacterized protein</fullName>
    </submittedName>
</protein>
<evidence type="ECO:0000313" key="2">
    <source>
        <dbReference type="EMBL" id="EGC69404.1"/>
    </source>
</evidence>
<evidence type="ECO:0000313" key="3">
    <source>
        <dbReference type="Proteomes" id="UP000004835"/>
    </source>
</evidence>
<feature type="region of interest" description="Disordered" evidence="1">
    <location>
        <begin position="1"/>
        <end position="28"/>
    </location>
</feature>
<proteinExistence type="predicted"/>
<dbReference type="AlphaFoldDB" id="F0EKW3"/>
<evidence type="ECO:0000256" key="1">
    <source>
        <dbReference type="SAM" id="MobiDB-lite"/>
    </source>
</evidence>
<organism evidence="2 3">
    <name type="scientific">Enterococcus casseliflavus ATCC 12755</name>
    <dbReference type="NCBI Taxonomy" id="888066"/>
    <lineage>
        <taxon>Bacteria</taxon>
        <taxon>Bacillati</taxon>
        <taxon>Bacillota</taxon>
        <taxon>Bacilli</taxon>
        <taxon>Lactobacillales</taxon>
        <taxon>Enterococcaceae</taxon>
        <taxon>Enterococcus</taxon>
    </lineage>
</organism>
<gene>
    <name evidence="2" type="ORF">HMPREF9087_2019</name>
</gene>
<comment type="caution">
    <text evidence="2">The sequence shown here is derived from an EMBL/GenBank/DDBJ whole genome shotgun (WGS) entry which is preliminary data.</text>
</comment>
<dbReference type="HOGENOM" id="CLU_3233030_0_0_9"/>
<dbReference type="Proteomes" id="UP000004835">
    <property type="component" value="Unassembled WGS sequence"/>
</dbReference>